<dbReference type="EMBL" id="CP097506">
    <property type="protein sequence ID" value="URD95012.1"/>
    <property type="molecule type" value="Genomic_DNA"/>
</dbReference>
<dbReference type="InterPro" id="IPR001938">
    <property type="entry name" value="Thaumatin"/>
</dbReference>
<accession>A0A9E7JUM5</accession>
<protein>
    <submittedName>
        <fullName evidence="5">Nucleolar complex protein 2</fullName>
    </submittedName>
</protein>
<dbReference type="PROSITE" id="PS51367">
    <property type="entry name" value="THAUMATIN_2"/>
    <property type="match status" value="1"/>
</dbReference>
<keyword evidence="6" id="KW-1185">Reference proteome</keyword>
<reference evidence="5" key="1">
    <citation type="submission" date="2022-05" db="EMBL/GenBank/DDBJ databases">
        <title>The Musa troglodytarum L. genome provides insights into the mechanism of non-climacteric behaviour and enrichment of carotenoids.</title>
        <authorList>
            <person name="Wang J."/>
        </authorList>
    </citation>
    <scope>NUCLEOTIDE SEQUENCE</scope>
    <source>
        <tissue evidence="5">Leaf</tissue>
    </source>
</reference>
<keyword evidence="3" id="KW-0539">Nucleus</keyword>
<organism evidence="5 6">
    <name type="scientific">Musa troglodytarum</name>
    <name type="common">fe'i banana</name>
    <dbReference type="NCBI Taxonomy" id="320322"/>
    <lineage>
        <taxon>Eukaryota</taxon>
        <taxon>Viridiplantae</taxon>
        <taxon>Streptophyta</taxon>
        <taxon>Embryophyta</taxon>
        <taxon>Tracheophyta</taxon>
        <taxon>Spermatophyta</taxon>
        <taxon>Magnoliopsida</taxon>
        <taxon>Liliopsida</taxon>
        <taxon>Zingiberales</taxon>
        <taxon>Musaceae</taxon>
        <taxon>Musa</taxon>
    </lineage>
</organism>
<dbReference type="GO" id="GO:0005654">
    <property type="term" value="C:nucleoplasm"/>
    <property type="evidence" value="ECO:0007669"/>
    <property type="project" value="TreeGrafter"/>
</dbReference>
<evidence type="ECO:0000256" key="4">
    <source>
        <dbReference type="SAM" id="MobiDB-lite"/>
    </source>
</evidence>
<dbReference type="PANTHER" id="PTHR12687:SF8">
    <property type="entry name" value="PROTEIN REBELOTE"/>
    <property type="match status" value="1"/>
</dbReference>
<evidence type="ECO:0000256" key="3">
    <source>
        <dbReference type="ARBA" id="ARBA00023242"/>
    </source>
</evidence>
<dbReference type="GO" id="GO:0005730">
    <property type="term" value="C:nucleolus"/>
    <property type="evidence" value="ECO:0007669"/>
    <property type="project" value="TreeGrafter"/>
</dbReference>
<feature type="compositionally biased region" description="Acidic residues" evidence="4">
    <location>
        <begin position="297"/>
        <end position="314"/>
    </location>
</feature>
<evidence type="ECO:0000313" key="6">
    <source>
        <dbReference type="Proteomes" id="UP001055439"/>
    </source>
</evidence>
<evidence type="ECO:0000313" key="5">
    <source>
        <dbReference type="EMBL" id="URD95012.1"/>
    </source>
</evidence>
<dbReference type="GO" id="GO:0042273">
    <property type="term" value="P:ribosomal large subunit biogenesis"/>
    <property type="evidence" value="ECO:0007669"/>
    <property type="project" value="TreeGrafter"/>
</dbReference>
<evidence type="ECO:0000256" key="2">
    <source>
        <dbReference type="ARBA" id="ARBA00005907"/>
    </source>
</evidence>
<sequence>MFFKKLCLDAYSYPKDDATSLFTCFGGTNYGVVFCPTSRDDPNQTGSGSIGSTNVYTKTLAHEERSRPVETPANGGGDGSVFLQRHGTRLGIRRSIVALSSYLKPESILSSGFRLQNLFSWQKMAKKLGKKARKFAKKNLPSVMKRQRKLNSMFKKKSAPRRSKVSNKVFLEESNKSKNVQQTHGDLEGMILDEAFYNNDLGDLFHQDDYNLDDDVSVSDGYISEDPECPYISESEDEICSEEKSDDVPILRQNREIYQEIAKQKCKLDKLCVKDPQFSKFLESRRSDLHKSKSEEIYSDEEGDANSADDDGIGESETSLSGKVLTSSTLDVWCWMVMEQPNCSTLSSLLYGFRAACHFGVDSDEVSQQKIANREVFSKLLTFVLQEAHGIFSRLLGISGSMNKENMLKTTKKAEWKSVRPLIKSYLRSSLFLLNQEMDNQILMFVISQLRLSIMFFAAFPSLAKRLIKRSIHLWATGDENLSACSFFIISDIASKFSSDYHDICLMRTYQAFIANCKFMDPANLKHIKFLMHSIVEIYSLDIQKSSQKVLVSVQQLASILRQALKTKKKEELKKIHSWQYINCISVWVEFVSCNFKNYDLQPLLVLIIEIIRGIAHLFSGPRYLPLRFKCVKILNQLSLCSGVFIPIASLLFDCLEHRGNINADRTQRSHVDFSSLLKVPKQLLKSRDFHEESILTAIQLLSEHFSQWSYHISFPELATIPLILLKRFHENTTLESVRRIVKRLMDQAQQKSDFIQRKRDEVLFSPKDQSSVDGFLELEKNDRSSPFGRFYASIRHDGLQSPRT</sequence>
<proteinExistence type="inferred from homology"/>
<dbReference type="Gene3D" id="2.60.110.10">
    <property type="entry name" value="Thaumatin"/>
    <property type="match status" value="1"/>
</dbReference>
<dbReference type="AlphaFoldDB" id="A0A9E7JUM5"/>
<dbReference type="InterPro" id="IPR037176">
    <property type="entry name" value="Osmotin/thaumatin-like_sf"/>
</dbReference>
<evidence type="ECO:0000256" key="1">
    <source>
        <dbReference type="ARBA" id="ARBA00004123"/>
    </source>
</evidence>
<gene>
    <name evidence="5" type="ORF">MUK42_37513</name>
</gene>
<dbReference type="InterPro" id="IPR005343">
    <property type="entry name" value="Noc2"/>
</dbReference>
<feature type="region of interest" description="Disordered" evidence="4">
    <location>
        <begin position="292"/>
        <end position="320"/>
    </location>
</feature>
<dbReference type="Pfam" id="PF00314">
    <property type="entry name" value="Thaumatin"/>
    <property type="match status" value="1"/>
</dbReference>
<comment type="similarity">
    <text evidence="2">Belongs to the NOC2 family.</text>
</comment>
<name>A0A9E7JUM5_9LILI</name>
<comment type="subcellular location">
    <subcellularLocation>
        <location evidence="1">Nucleus</location>
    </subcellularLocation>
</comment>
<dbReference type="Proteomes" id="UP001055439">
    <property type="component" value="Chromosome 4"/>
</dbReference>
<dbReference type="Pfam" id="PF03715">
    <property type="entry name" value="Noc2"/>
    <property type="match status" value="1"/>
</dbReference>
<dbReference type="SUPFAM" id="SSF49870">
    <property type="entry name" value="Osmotin, thaumatin-like protein"/>
    <property type="match status" value="1"/>
</dbReference>
<dbReference type="GO" id="GO:0030691">
    <property type="term" value="C:Noc2p-Noc3p complex"/>
    <property type="evidence" value="ECO:0007669"/>
    <property type="project" value="TreeGrafter"/>
</dbReference>
<dbReference type="PANTHER" id="PTHR12687">
    <property type="entry name" value="NUCLEOLAR COMPLEX 2 AND RAD4-RELATED"/>
    <property type="match status" value="1"/>
</dbReference>
<dbReference type="OrthoDB" id="10266662at2759"/>
<dbReference type="GO" id="GO:0030690">
    <property type="term" value="C:Noc1p-Noc2p complex"/>
    <property type="evidence" value="ECO:0007669"/>
    <property type="project" value="TreeGrafter"/>
</dbReference>